<dbReference type="GO" id="GO:0008610">
    <property type="term" value="P:lipid biosynthetic process"/>
    <property type="evidence" value="ECO:0007669"/>
    <property type="project" value="InterPro"/>
</dbReference>
<dbReference type="CDD" id="cd02440">
    <property type="entry name" value="AdoMet_MTases"/>
    <property type="match status" value="1"/>
</dbReference>
<dbReference type="Proteomes" id="UP000317043">
    <property type="component" value="Unassembled WGS sequence"/>
</dbReference>
<keyword evidence="5" id="KW-0443">Lipid metabolism</keyword>
<dbReference type="PANTHER" id="PTHR43667">
    <property type="entry name" value="CYCLOPROPANE-FATTY-ACYL-PHOSPHOLIPID SYNTHASE"/>
    <property type="match status" value="1"/>
</dbReference>
<dbReference type="PIRSF" id="PIRSF003085">
    <property type="entry name" value="CMAS"/>
    <property type="match status" value="1"/>
</dbReference>
<dbReference type="Pfam" id="PF02353">
    <property type="entry name" value="CMAS"/>
    <property type="match status" value="1"/>
</dbReference>
<keyword evidence="4" id="KW-0949">S-adenosyl-L-methionine</keyword>
<organism evidence="6 7">
    <name type="scientific">Stackebrandtia endophytica</name>
    <dbReference type="NCBI Taxonomy" id="1496996"/>
    <lineage>
        <taxon>Bacteria</taxon>
        <taxon>Bacillati</taxon>
        <taxon>Actinomycetota</taxon>
        <taxon>Actinomycetes</taxon>
        <taxon>Glycomycetales</taxon>
        <taxon>Glycomycetaceae</taxon>
        <taxon>Stackebrandtia</taxon>
    </lineage>
</organism>
<reference evidence="6 7" key="1">
    <citation type="submission" date="2019-06" db="EMBL/GenBank/DDBJ databases">
        <title>Sequencing the genomes of 1000 actinobacteria strains.</title>
        <authorList>
            <person name="Klenk H.-P."/>
        </authorList>
    </citation>
    <scope>NUCLEOTIDE SEQUENCE [LARGE SCALE GENOMIC DNA]</scope>
    <source>
        <strain evidence="6 7">DSM 45928</strain>
    </source>
</reference>
<dbReference type="InParanoid" id="A0A543AY17"/>
<dbReference type="GO" id="GO:0008168">
    <property type="term" value="F:methyltransferase activity"/>
    <property type="evidence" value="ECO:0007669"/>
    <property type="project" value="UniProtKB-KW"/>
</dbReference>
<dbReference type="EMBL" id="VFOW01000001">
    <property type="protein sequence ID" value="TQL77468.1"/>
    <property type="molecule type" value="Genomic_DNA"/>
</dbReference>
<evidence type="ECO:0000256" key="3">
    <source>
        <dbReference type="ARBA" id="ARBA00022679"/>
    </source>
</evidence>
<evidence type="ECO:0000256" key="2">
    <source>
        <dbReference type="ARBA" id="ARBA00022603"/>
    </source>
</evidence>
<dbReference type="SUPFAM" id="SSF53335">
    <property type="entry name" value="S-adenosyl-L-methionine-dependent methyltransferases"/>
    <property type="match status" value="1"/>
</dbReference>
<dbReference type="Gene3D" id="3.40.50.150">
    <property type="entry name" value="Vaccinia Virus protein VP39"/>
    <property type="match status" value="1"/>
</dbReference>
<comment type="similarity">
    <text evidence="1">Belongs to the CFA/CMAS family.</text>
</comment>
<proteinExistence type="inferred from homology"/>
<evidence type="ECO:0000313" key="6">
    <source>
        <dbReference type="EMBL" id="TQL77468.1"/>
    </source>
</evidence>
<keyword evidence="3" id="KW-0808">Transferase</keyword>
<accession>A0A543AY17</accession>
<protein>
    <submittedName>
        <fullName evidence="6">Cyclopropane-fatty-acyl-phospholipid synthase</fullName>
    </submittedName>
</protein>
<dbReference type="PANTHER" id="PTHR43667:SF1">
    <property type="entry name" value="CYCLOPROPANE-FATTY-ACYL-PHOSPHOLIPID SYNTHASE"/>
    <property type="match status" value="1"/>
</dbReference>
<comment type="caution">
    <text evidence="6">The sequence shown here is derived from an EMBL/GenBank/DDBJ whole genome shotgun (WGS) entry which is preliminary data.</text>
</comment>
<dbReference type="AlphaFoldDB" id="A0A543AY17"/>
<dbReference type="InterPro" id="IPR003333">
    <property type="entry name" value="CMAS"/>
</dbReference>
<sequence length="411" mass="45656">MRLGDVFTRIYGEDPPIGFRAYDGSDVAVDSGPILDVRRPAALNYLVSARKMELGLARAYITGALDVVGDLYQAMRALWYRQIDIPTREKLRLFNNLGGVKLLRRPPLPHREARLSGRKHSKARDAAAIAHHYDVGNDFYALVLGESMTYTCAVYPDETASLEDAQFQKYDLVAKKLGLEPGMRLLDVGCGWGGMVLHAAKHYGVTVIGATLSRQQAEWGAKAISQAGLEGRAEIRFSDYRDVREGQFDAISSIGLTEHVGPSNLADYFSFLRRKLRVGGRLLNHCITKPHNRGPAITRGGFISTYVFPDGGLSGPGTLMSHMHDAGFEVRHEENLREHYALTLAAWVRNLEENWAEAVALVGEQTARAWRLYLVGSRLGFESDHIQLHQMLGVRTAADGTADMPLRPQWN</sequence>
<evidence type="ECO:0000256" key="5">
    <source>
        <dbReference type="ARBA" id="ARBA00023098"/>
    </source>
</evidence>
<keyword evidence="2" id="KW-0489">Methyltransferase</keyword>
<dbReference type="InterPro" id="IPR029063">
    <property type="entry name" value="SAM-dependent_MTases_sf"/>
</dbReference>
<name>A0A543AY17_9ACTN</name>
<keyword evidence="7" id="KW-1185">Reference proteome</keyword>
<dbReference type="InterPro" id="IPR050723">
    <property type="entry name" value="CFA/CMAS"/>
</dbReference>
<dbReference type="GO" id="GO:0032259">
    <property type="term" value="P:methylation"/>
    <property type="evidence" value="ECO:0007669"/>
    <property type="project" value="UniProtKB-KW"/>
</dbReference>
<evidence type="ECO:0000256" key="4">
    <source>
        <dbReference type="ARBA" id="ARBA00022691"/>
    </source>
</evidence>
<gene>
    <name evidence="6" type="ORF">FB566_3027</name>
</gene>
<evidence type="ECO:0000256" key="1">
    <source>
        <dbReference type="ARBA" id="ARBA00010815"/>
    </source>
</evidence>
<evidence type="ECO:0000313" key="7">
    <source>
        <dbReference type="Proteomes" id="UP000317043"/>
    </source>
</evidence>
<dbReference type="RefSeq" id="WP_142040392.1">
    <property type="nucleotide sequence ID" value="NZ_JBHTGS010000001.1"/>
</dbReference>
<dbReference type="OrthoDB" id="9782855at2"/>